<feature type="compositionally biased region" description="Polar residues" evidence="1">
    <location>
        <begin position="1"/>
        <end position="12"/>
    </location>
</feature>
<feature type="region of interest" description="Disordered" evidence="1">
    <location>
        <begin position="1"/>
        <end position="143"/>
    </location>
</feature>
<accession>A0AAP0N780</accession>
<dbReference type="Proteomes" id="UP001415857">
    <property type="component" value="Unassembled WGS sequence"/>
</dbReference>
<feature type="compositionally biased region" description="Acidic residues" evidence="1">
    <location>
        <begin position="134"/>
        <end position="143"/>
    </location>
</feature>
<organism evidence="2 3">
    <name type="scientific">Liquidambar formosana</name>
    <name type="common">Formosan gum</name>
    <dbReference type="NCBI Taxonomy" id="63359"/>
    <lineage>
        <taxon>Eukaryota</taxon>
        <taxon>Viridiplantae</taxon>
        <taxon>Streptophyta</taxon>
        <taxon>Embryophyta</taxon>
        <taxon>Tracheophyta</taxon>
        <taxon>Spermatophyta</taxon>
        <taxon>Magnoliopsida</taxon>
        <taxon>eudicotyledons</taxon>
        <taxon>Gunneridae</taxon>
        <taxon>Pentapetalae</taxon>
        <taxon>Saxifragales</taxon>
        <taxon>Altingiaceae</taxon>
        <taxon>Liquidambar</taxon>
    </lineage>
</organism>
<name>A0AAP0N780_LIQFO</name>
<evidence type="ECO:0000256" key="1">
    <source>
        <dbReference type="SAM" id="MobiDB-lite"/>
    </source>
</evidence>
<keyword evidence="3" id="KW-1185">Reference proteome</keyword>
<gene>
    <name evidence="2" type="ORF">L1049_027191</name>
</gene>
<evidence type="ECO:0000313" key="2">
    <source>
        <dbReference type="EMBL" id="KAK9266932.1"/>
    </source>
</evidence>
<reference evidence="2 3" key="1">
    <citation type="journal article" date="2024" name="Plant J.">
        <title>Genome sequences and population genomics reveal climatic adaptation and genomic divergence between two closely related sweetgum species.</title>
        <authorList>
            <person name="Xu W.Q."/>
            <person name="Ren C.Q."/>
            <person name="Zhang X.Y."/>
            <person name="Comes H.P."/>
            <person name="Liu X.H."/>
            <person name="Li Y.G."/>
            <person name="Kettle C.J."/>
            <person name="Jalonen R."/>
            <person name="Gaisberger H."/>
            <person name="Ma Y.Z."/>
            <person name="Qiu Y.X."/>
        </authorList>
    </citation>
    <scope>NUCLEOTIDE SEQUENCE [LARGE SCALE GENOMIC DNA]</scope>
    <source>
        <strain evidence="2">Hangzhou</strain>
    </source>
</reference>
<feature type="compositionally biased region" description="Polar residues" evidence="1">
    <location>
        <begin position="31"/>
        <end position="65"/>
    </location>
</feature>
<dbReference type="EMBL" id="JBBPBK010000048">
    <property type="protein sequence ID" value="KAK9266932.1"/>
    <property type="molecule type" value="Genomic_DNA"/>
</dbReference>
<sequence>MRPSESSSQRSNRAVPRAPSSQSRSGTSDSTAPTSTAQESYIQQSKSIPEPTVSISRSVTTNHSVAPSAAVSIEKLPPSASDFPSLTGETASIMNESVRRSNSINDQPKTPSKKDQMHSQPQLQDVRGSKEDGQNEAEPDDWVDATDILSQTLKIFDNGEQVHGGLRHHEEDVDGVTVGILS</sequence>
<proteinExistence type="predicted"/>
<feature type="compositionally biased region" description="Polar residues" evidence="1">
    <location>
        <begin position="82"/>
        <end position="110"/>
    </location>
</feature>
<feature type="compositionally biased region" description="Low complexity" evidence="1">
    <location>
        <begin position="20"/>
        <end position="30"/>
    </location>
</feature>
<comment type="caution">
    <text evidence="2">The sequence shown here is derived from an EMBL/GenBank/DDBJ whole genome shotgun (WGS) entry which is preliminary data.</text>
</comment>
<dbReference type="AlphaFoldDB" id="A0AAP0N780"/>
<protein>
    <submittedName>
        <fullName evidence="2">Uncharacterized protein</fullName>
    </submittedName>
</protein>
<evidence type="ECO:0000313" key="3">
    <source>
        <dbReference type="Proteomes" id="UP001415857"/>
    </source>
</evidence>